<reference evidence="1 2" key="1">
    <citation type="journal article" date="2015" name="Nature">
        <title>rRNA introns, odd ribosomes, and small enigmatic genomes across a large radiation of phyla.</title>
        <authorList>
            <person name="Brown C.T."/>
            <person name="Hug L.A."/>
            <person name="Thomas B.C."/>
            <person name="Sharon I."/>
            <person name="Castelle C.J."/>
            <person name="Singh A."/>
            <person name="Wilkins M.J."/>
            <person name="Williams K.H."/>
            <person name="Banfield J.F."/>
        </authorList>
    </citation>
    <scope>NUCLEOTIDE SEQUENCE [LARGE SCALE GENOMIC DNA]</scope>
</reference>
<proteinExistence type="predicted"/>
<organism evidence="1 2">
    <name type="scientific">Candidatus Amesbacteria bacterium GW2011_GWA2_42_12</name>
    <dbReference type="NCBI Taxonomy" id="1618356"/>
    <lineage>
        <taxon>Bacteria</taxon>
        <taxon>Candidatus Amesiibacteriota</taxon>
    </lineage>
</organism>
<protein>
    <recommendedName>
        <fullName evidence="3">Transcriptional regulator, AbiEi antitoxin, Type IV TA system</fullName>
    </recommendedName>
</protein>
<comment type="caution">
    <text evidence="1">The sequence shown here is derived from an EMBL/GenBank/DDBJ whole genome shotgun (WGS) entry which is preliminary data.</text>
</comment>
<name>A0A0G0Y1P7_9BACT</name>
<dbReference type="STRING" id="1618356.UU93_C0032G0003"/>
<dbReference type="Proteomes" id="UP000034160">
    <property type="component" value="Unassembled WGS sequence"/>
</dbReference>
<evidence type="ECO:0000313" key="1">
    <source>
        <dbReference type="EMBL" id="KKS30739.1"/>
    </source>
</evidence>
<dbReference type="EMBL" id="LCCN01000032">
    <property type="protein sequence ID" value="KKS30739.1"/>
    <property type="molecule type" value="Genomic_DNA"/>
</dbReference>
<sequence length="193" mass="22606">MKQNFLLSLYRSSQTVFTLAELTLLFPELSFMGIKNRVHHAVRVGKLKLLRRGIYAKDCYDPYEVANKLYSPSYISLETVLQKEGIIFQVYDTIFVIGSLSRKVSTDGHTFYYRKVAPHILADTRGVIQHAYYAIASKERAFLDAVYLYKDYHFDHVDPLNWDLVNEIKAVYKSKALEKRVEQYYLNDKHTYV</sequence>
<evidence type="ECO:0000313" key="2">
    <source>
        <dbReference type="Proteomes" id="UP000034160"/>
    </source>
</evidence>
<evidence type="ECO:0008006" key="3">
    <source>
        <dbReference type="Google" id="ProtNLM"/>
    </source>
</evidence>
<dbReference type="AlphaFoldDB" id="A0A0G0Y1P7"/>
<accession>A0A0G0Y1P7</accession>
<gene>
    <name evidence="1" type="ORF">UU93_C0032G0003</name>
</gene>